<comment type="caution">
    <text evidence="2">The sequence shown here is derived from an EMBL/GenBank/DDBJ whole genome shotgun (WGS) entry which is preliminary data.</text>
</comment>
<feature type="region of interest" description="Disordered" evidence="1">
    <location>
        <begin position="135"/>
        <end position="272"/>
    </location>
</feature>
<dbReference type="EMBL" id="JAGTJR010000004">
    <property type="protein sequence ID" value="KAH7061179.1"/>
    <property type="molecule type" value="Genomic_DNA"/>
</dbReference>
<proteinExistence type="predicted"/>
<evidence type="ECO:0000256" key="1">
    <source>
        <dbReference type="SAM" id="MobiDB-lite"/>
    </source>
</evidence>
<feature type="compositionally biased region" description="Low complexity" evidence="1">
    <location>
        <begin position="59"/>
        <end position="76"/>
    </location>
</feature>
<gene>
    <name evidence="2" type="ORF">B0J12DRAFT_284703</name>
</gene>
<dbReference type="Proteomes" id="UP000774617">
    <property type="component" value="Unassembled WGS sequence"/>
</dbReference>
<reference evidence="2 3" key="1">
    <citation type="journal article" date="2021" name="Nat. Commun.">
        <title>Genetic determinants of endophytism in the Arabidopsis root mycobiome.</title>
        <authorList>
            <person name="Mesny F."/>
            <person name="Miyauchi S."/>
            <person name="Thiergart T."/>
            <person name="Pickel B."/>
            <person name="Atanasova L."/>
            <person name="Karlsson M."/>
            <person name="Huettel B."/>
            <person name="Barry K.W."/>
            <person name="Haridas S."/>
            <person name="Chen C."/>
            <person name="Bauer D."/>
            <person name="Andreopoulos W."/>
            <person name="Pangilinan J."/>
            <person name="LaButti K."/>
            <person name="Riley R."/>
            <person name="Lipzen A."/>
            <person name="Clum A."/>
            <person name="Drula E."/>
            <person name="Henrissat B."/>
            <person name="Kohler A."/>
            <person name="Grigoriev I.V."/>
            <person name="Martin F.M."/>
            <person name="Hacquard S."/>
        </authorList>
    </citation>
    <scope>NUCLEOTIDE SEQUENCE [LARGE SCALE GENOMIC DNA]</scope>
    <source>
        <strain evidence="2 3">MPI-SDFR-AT-0080</strain>
    </source>
</reference>
<protein>
    <submittedName>
        <fullName evidence="2">Uncharacterized protein</fullName>
    </submittedName>
</protein>
<feature type="compositionally biased region" description="Polar residues" evidence="1">
    <location>
        <begin position="97"/>
        <end position="118"/>
    </location>
</feature>
<name>A0ABQ8GN51_9PEZI</name>
<accession>A0ABQ8GN51</accession>
<keyword evidence="3" id="KW-1185">Reference proteome</keyword>
<feature type="compositionally biased region" description="Basic residues" evidence="1">
    <location>
        <begin position="148"/>
        <end position="157"/>
    </location>
</feature>
<evidence type="ECO:0000313" key="3">
    <source>
        <dbReference type="Proteomes" id="UP000774617"/>
    </source>
</evidence>
<feature type="region of interest" description="Disordered" evidence="1">
    <location>
        <begin position="1"/>
        <end position="122"/>
    </location>
</feature>
<sequence length="272" mass="30182">MPIFARSKNSKKATDQPKETPTGKNTSNPAPVRPNLTRASTDVPHGSVAPPKNTYTPQRPSNLRASSSASIRSLPAMPLMTRSAASEPNLPSRGRPSRTNSDLSIDSVMMSRSQSPSPSGRMVLQTRQADFKPTVYTYDPSKAPALVGRKRPHRSYHSKPPTRASSFVRSPHISTMVEENEEVEEQADSSSSSTKSHESDSSTQSRKIRRIRIPHAIAYHERRICGDGTNRQQPHARTWERSPRTGYPGPQPRQEQHQLSTNVHGEQHRSQG</sequence>
<evidence type="ECO:0000313" key="2">
    <source>
        <dbReference type="EMBL" id="KAH7061179.1"/>
    </source>
</evidence>
<organism evidence="2 3">
    <name type="scientific">Macrophomina phaseolina</name>
    <dbReference type="NCBI Taxonomy" id="35725"/>
    <lineage>
        <taxon>Eukaryota</taxon>
        <taxon>Fungi</taxon>
        <taxon>Dikarya</taxon>
        <taxon>Ascomycota</taxon>
        <taxon>Pezizomycotina</taxon>
        <taxon>Dothideomycetes</taxon>
        <taxon>Dothideomycetes incertae sedis</taxon>
        <taxon>Botryosphaeriales</taxon>
        <taxon>Botryosphaeriaceae</taxon>
        <taxon>Macrophomina</taxon>
    </lineage>
</organism>
<feature type="compositionally biased region" description="Acidic residues" evidence="1">
    <location>
        <begin position="178"/>
        <end position="187"/>
    </location>
</feature>